<evidence type="ECO:0000313" key="2">
    <source>
        <dbReference type="Proteomes" id="UP001432128"/>
    </source>
</evidence>
<evidence type="ECO:0000313" key="1">
    <source>
        <dbReference type="EMBL" id="WUM18461.1"/>
    </source>
</evidence>
<sequence length="155" mass="16921">MSNPTVTSVDIGPKIVARQVQVNAPASQIFALVADPHRHHELDGSGTVRDSAVKGPDRLTTGAKFSVGMKQFGFPYKITSKATEIVPDKVVEWQHPMGHKWRWELDETTPGVTTVTESFNYGTAKVPAALTLMGYDKKNGDGITETLKRLAARFA</sequence>
<dbReference type="RefSeq" id="WP_328856099.1">
    <property type="nucleotide sequence ID" value="NZ_CP108021.1"/>
</dbReference>
<dbReference type="EMBL" id="CP108021">
    <property type="protein sequence ID" value="WUM18461.1"/>
    <property type="molecule type" value="Genomic_DNA"/>
</dbReference>
<protein>
    <submittedName>
        <fullName evidence="1">SRPBCC family protein</fullName>
    </submittedName>
</protein>
<name>A0AAU4JXG8_9NOCA</name>
<dbReference type="InterPro" id="IPR019587">
    <property type="entry name" value="Polyketide_cyclase/dehydratase"/>
</dbReference>
<accession>A0AAU4JXG8</accession>
<dbReference type="AlphaFoldDB" id="A0AAU4JXG8"/>
<dbReference type="InterPro" id="IPR023393">
    <property type="entry name" value="START-like_dom_sf"/>
</dbReference>
<organism evidence="1 2">
    <name type="scientific">Williamsia herbipolensis</name>
    <dbReference type="NCBI Taxonomy" id="1603258"/>
    <lineage>
        <taxon>Bacteria</taxon>
        <taxon>Bacillati</taxon>
        <taxon>Actinomycetota</taxon>
        <taxon>Actinomycetes</taxon>
        <taxon>Mycobacteriales</taxon>
        <taxon>Nocardiaceae</taxon>
        <taxon>Williamsia</taxon>
    </lineage>
</organism>
<dbReference type="KEGG" id="whr:OG579_11920"/>
<keyword evidence="2" id="KW-1185">Reference proteome</keyword>
<proteinExistence type="predicted"/>
<dbReference type="Proteomes" id="UP001432128">
    <property type="component" value="Chromosome"/>
</dbReference>
<reference evidence="1 2" key="1">
    <citation type="submission" date="2022-10" db="EMBL/GenBank/DDBJ databases">
        <title>The complete genomes of actinobacterial strains from the NBC collection.</title>
        <authorList>
            <person name="Joergensen T.S."/>
            <person name="Alvarez Arevalo M."/>
            <person name="Sterndorff E.B."/>
            <person name="Faurdal D."/>
            <person name="Vuksanovic O."/>
            <person name="Mourched A.-S."/>
            <person name="Charusanti P."/>
            <person name="Shaw S."/>
            <person name="Blin K."/>
            <person name="Weber T."/>
        </authorList>
    </citation>
    <scope>NUCLEOTIDE SEQUENCE [LARGE SCALE GENOMIC DNA]</scope>
    <source>
        <strain evidence="1 2">NBC_00319</strain>
    </source>
</reference>
<dbReference type="SUPFAM" id="SSF55961">
    <property type="entry name" value="Bet v1-like"/>
    <property type="match status" value="1"/>
</dbReference>
<dbReference type="Gene3D" id="3.30.530.20">
    <property type="match status" value="1"/>
</dbReference>
<dbReference type="Pfam" id="PF10604">
    <property type="entry name" value="Polyketide_cyc2"/>
    <property type="match status" value="1"/>
</dbReference>
<gene>
    <name evidence="1" type="ORF">OG579_11920</name>
</gene>